<protein>
    <submittedName>
        <fullName evidence="1">Uncharacterized protein</fullName>
    </submittedName>
</protein>
<name>A0A3G4ZRE5_9VIRU</name>
<dbReference type="EMBL" id="MK071986">
    <property type="protein sequence ID" value="AYV76561.1"/>
    <property type="molecule type" value="Genomic_DNA"/>
</dbReference>
<organism evidence="1">
    <name type="scientific">Terrestrivirus sp</name>
    <dbReference type="NCBI Taxonomy" id="2487775"/>
    <lineage>
        <taxon>Viruses</taxon>
        <taxon>Varidnaviria</taxon>
        <taxon>Bamfordvirae</taxon>
        <taxon>Nucleocytoviricota</taxon>
        <taxon>Megaviricetes</taxon>
        <taxon>Imitervirales</taxon>
        <taxon>Mimiviridae</taxon>
        <taxon>Klosneuvirinae</taxon>
    </lineage>
</organism>
<evidence type="ECO:0000313" key="1">
    <source>
        <dbReference type="EMBL" id="AYV76561.1"/>
    </source>
</evidence>
<reference evidence="1" key="1">
    <citation type="submission" date="2018-10" db="EMBL/GenBank/DDBJ databases">
        <title>Hidden diversity of soil giant viruses.</title>
        <authorList>
            <person name="Schulz F."/>
            <person name="Alteio L."/>
            <person name="Goudeau D."/>
            <person name="Ryan E.M."/>
            <person name="Malmstrom R.R."/>
            <person name="Blanchard J."/>
            <person name="Woyke T."/>
        </authorList>
    </citation>
    <scope>NUCLEOTIDE SEQUENCE</scope>
    <source>
        <strain evidence="1">TEV1</strain>
    </source>
</reference>
<sequence length="206" mass="24586">MSQEFIEYEKKYKICKNKFYELIKKRLKNSIYPTQVNDFFFLTIPKGHPNEDREIPVDYLLKNIVLFFWENKFITLGWNEGLECRVDEICVPAFISFESKLVNGKNALSRLKNILRDRFGKDNIFILDETKRPKKYEKKSLIEYTKILLKGERDFFNKNPKKVLINISEKHIAFCFRIMSLNWVNEKLGIDMPPIEDRYPGNLLSV</sequence>
<gene>
    <name evidence="1" type="ORF">Terrestrivirus8_54</name>
</gene>
<proteinExistence type="predicted"/>
<accession>A0A3G4ZRE5</accession>